<feature type="region of interest" description="Disordered" evidence="6">
    <location>
        <begin position="131"/>
        <end position="153"/>
    </location>
</feature>
<dbReference type="Gene3D" id="3.40.1420.10">
    <property type="entry name" value="Inhibitor of vertebrate lysozyme"/>
    <property type="match status" value="1"/>
</dbReference>
<evidence type="ECO:0000256" key="1">
    <source>
        <dbReference type="ARBA" id="ARBA00004418"/>
    </source>
</evidence>
<evidence type="ECO:0008006" key="10">
    <source>
        <dbReference type="Google" id="ProtNLM"/>
    </source>
</evidence>
<feature type="signal peptide" evidence="7">
    <location>
        <begin position="1"/>
        <end position="23"/>
    </location>
</feature>
<dbReference type="PIRSF" id="PIRSF009103">
    <property type="entry name" value="Ivy"/>
    <property type="match status" value="1"/>
</dbReference>
<evidence type="ECO:0000256" key="7">
    <source>
        <dbReference type="SAM" id="SignalP"/>
    </source>
</evidence>
<comment type="similarity">
    <text evidence="2">Belongs to the ivy family.</text>
</comment>
<evidence type="ECO:0000313" key="8">
    <source>
        <dbReference type="EMBL" id="NER64901.1"/>
    </source>
</evidence>
<evidence type="ECO:0000256" key="6">
    <source>
        <dbReference type="SAM" id="MobiDB-lite"/>
    </source>
</evidence>
<evidence type="ECO:0000313" key="9">
    <source>
        <dbReference type="Proteomes" id="UP000482634"/>
    </source>
</evidence>
<proteinExistence type="inferred from homology"/>
<organism evidence="8 9">
    <name type="scientific">Pseudomonas brassicae</name>
    <dbReference type="NCBI Taxonomy" id="2708063"/>
    <lineage>
        <taxon>Bacteria</taxon>
        <taxon>Pseudomonadati</taxon>
        <taxon>Pseudomonadota</taxon>
        <taxon>Gammaproteobacteria</taxon>
        <taxon>Pseudomonadales</taxon>
        <taxon>Pseudomonadaceae</taxon>
        <taxon>Pseudomonas</taxon>
    </lineage>
</organism>
<protein>
    <recommendedName>
        <fullName evidence="10">Inhibitor of vertebrate lysozyme</fullName>
    </recommendedName>
</protein>
<keyword evidence="9" id="KW-1185">Reference proteome</keyword>
<dbReference type="Proteomes" id="UP000482634">
    <property type="component" value="Unassembled WGS sequence"/>
</dbReference>
<dbReference type="PROSITE" id="PS51257">
    <property type="entry name" value="PROKAR_LIPOPROTEIN"/>
    <property type="match status" value="1"/>
</dbReference>
<evidence type="ECO:0000256" key="2">
    <source>
        <dbReference type="ARBA" id="ARBA00009724"/>
    </source>
</evidence>
<dbReference type="InterPro" id="IPR036501">
    <property type="entry name" value="Inhibitor_vert_lysozyme_sf"/>
</dbReference>
<keyword evidence="3 7" id="KW-0732">Signal</keyword>
<dbReference type="AlphaFoldDB" id="A0A6B3NV30"/>
<evidence type="ECO:0000256" key="4">
    <source>
        <dbReference type="ARBA" id="ARBA00022764"/>
    </source>
</evidence>
<evidence type="ECO:0000256" key="5">
    <source>
        <dbReference type="PIRSR" id="PIRSR009103-2"/>
    </source>
</evidence>
<name>A0A6B3NV30_9PSED</name>
<reference evidence="8 9" key="1">
    <citation type="submission" date="2020-02" db="EMBL/GenBank/DDBJ databases">
        <title>Broccoli isolated Pseudomonas sp.</title>
        <authorList>
            <person name="Fujikawa T."/>
            <person name="Sawada H."/>
        </authorList>
    </citation>
    <scope>NUCLEOTIDE SEQUENCE [LARGE SCALE GENOMIC DNA]</scope>
    <source>
        <strain evidence="8 9">MAFF212427</strain>
    </source>
</reference>
<feature type="chain" id="PRO_5025677080" description="Inhibitor of vertebrate lysozyme" evidence="7">
    <location>
        <begin position="24"/>
        <end position="168"/>
    </location>
</feature>
<feature type="disulfide bond" evidence="5">
    <location>
        <begin position="98"/>
        <end position="104"/>
    </location>
</feature>
<dbReference type="RefSeq" id="WP_163946219.1">
    <property type="nucleotide sequence ID" value="NZ_JAAHBU010000192.1"/>
</dbReference>
<gene>
    <name evidence="8" type="ORF">G3436_14745</name>
</gene>
<keyword evidence="4" id="KW-0574">Periplasm</keyword>
<dbReference type="Pfam" id="PF08816">
    <property type="entry name" value="Ivy"/>
    <property type="match status" value="1"/>
</dbReference>
<dbReference type="SUPFAM" id="SSF89872">
    <property type="entry name" value="Inhibitor of vertebrate lysozyme, Ivy"/>
    <property type="match status" value="1"/>
</dbReference>
<evidence type="ECO:0000256" key="3">
    <source>
        <dbReference type="ARBA" id="ARBA00022729"/>
    </source>
</evidence>
<keyword evidence="5" id="KW-1015">Disulfide bond</keyword>
<dbReference type="GO" id="GO:0042597">
    <property type="term" value="C:periplasmic space"/>
    <property type="evidence" value="ECO:0007669"/>
    <property type="project" value="UniProtKB-SubCell"/>
</dbReference>
<feature type="compositionally biased region" description="Basic and acidic residues" evidence="6">
    <location>
        <begin position="136"/>
        <end position="151"/>
    </location>
</feature>
<accession>A0A6B3NV30</accession>
<dbReference type="EMBL" id="JAAHBU010000192">
    <property type="protein sequence ID" value="NER64901.1"/>
    <property type="molecule type" value="Genomic_DNA"/>
</dbReference>
<sequence length="168" mass="18350">MNGTLYRALAGALMVGACTAAMAANDGQVRTSQLLGSDPEYRETWQDVVNKEERLPDWVINLSGFSRSTSAPSATSAPNDQMTTVAEDGDKYLVGQLCETEPSCASARLIVAFSWDKDDAYGLLVTVPAGLPADKSPSRHTDKRWLGKPDKGMQQMLEEQLKNDPNYY</sequence>
<comment type="subcellular location">
    <subcellularLocation>
        <location evidence="1">Periplasm</location>
    </subcellularLocation>
</comment>
<comment type="caution">
    <text evidence="8">The sequence shown here is derived from an EMBL/GenBank/DDBJ whole genome shotgun (WGS) entry which is preliminary data.</text>
</comment>
<dbReference type="InterPro" id="IPR014453">
    <property type="entry name" value="Inhibitor_vertebrate_lysozyme"/>
</dbReference>